<keyword evidence="4 11" id="KW-1003">Cell membrane</keyword>
<evidence type="ECO:0000256" key="4">
    <source>
        <dbReference type="ARBA" id="ARBA00022475"/>
    </source>
</evidence>
<evidence type="ECO:0000259" key="12">
    <source>
        <dbReference type="Pfam" id="PF00535"/>
    </source>
</evidence>
<dbReference type="Pfam" id="PF00535">
    <property type="entry name" value="Glycos_transf_2"/>
    <property type="match status" value="1"/>
</dbReference>
<evidence type="ECO:0000313" key="13">
    <source>
        <dbReference type="EMBL" id="AEF99008.1"/>
    </source>
</evidence>
<dbReference type="InterPro" id="IPR001173">
    <property type="entry name" value="Glyco_trans_2-like"/>
</dbReference>
<gene>
    <name evidence="13" type="ordered locus">Metme_0564</name>
</gene>
<protein>
    <recommendedName>
        <fullName evidence="3 10">Poly-beta-1,6-N-acetyl-D-glucosamine synthase</fullName>
        <shortName evidence="11">Poly-beta-1,6-GlcNAc synthase</shortName>
        <ecNumber evidence="11">2.4.1.-</ecNumber>
    </recommendedName>
</protein>
<evidence type="ECO:0000256" key="11">
    <source>
        <dbReference type="RuleBase" id="RU364028"/>
    </source>
</evidence>
<feature type="domain" description="Glycosyltransferase 2-like" evidence="12">
    <location>
        <begin position="88"/>
        <end position="255"/>
    </location>
</feature>
<dbReference type="PANTHER" id="PTHR43630">
    <property type="entry name" value="POLY-BETA-1,6-N-ACETYL-D-GLUCOSAMINE SYNTHASE"/>
    <property type="match status" value="1"/>
</dbReference>
<dbReference type="InterPro" id="IPR029044">
    <property type="entry name" value="Nucleotide-diphossugar_trans"/>
</dbReference>
<dbReference type="Gene3D" id="3.90.550.10">
    <property type="entry name" value="Spore Coat Polysaccharide Biosynthesis Protein SpsA, Chain A"/>
    <property type="match status" value="1"/>
</dbReference>
<dbReference type="eggNOG" id="COG1215">
    <property type="taxonomic scope" value="Bacteria"/>
</dbReference>
<feature type="transmembrane region" description="Helical" evidence="11">
    <location>
        <begin position="333"/>
        <end position="359"/>
    </location>
</feature>
<reference evidence="13 14" key="1">
    <citation type="journal article" date="2011" name="J. Bacteriol.">
        <title>Complete Genome Sequence of the Aerobic Marine Methanotroph Methylomonas methanica MC09.</title>
        <authorList>
            <person name="Boden R."/>
            <person name="Cunliffe M."/>
            <person name="Scanlan J."/>
            <person name="Moussard H."/>
            <person name="Kits K.D."/>
            <person name="Klotz M.G."/>
            <person name="Jetten M.S."/>
            <person name="Vuilleumier S."/>
            <person name="Han J."/>
            <person name="Peters L."/>
            <person name="Mikhailova N."/>
            <person name="Teshima H."/>
            <person name="Tapia R."/>
            <person name="Kyrpides N."/>
            <person name="Ivanova N."/>
            <person name="Pagani I."/>
            <person name="Cheng J.F."/>
            <person name="Goodwin L."/>
            <person name="Han C."/>
            <person name="Hauser L."/>
            <person name="Land M.L."/>
            <person name="Lapidus A."/>
            <person name="Lucas S."/>
            <person name="Pitluck S."/>
            <person name="Woyke T."/>
            <person name="Stein L."/>
            <person name="Murrell J.C."/>
        </authorList>
    </citation>
    <scope>NUCLEOTIDE SEQUENCE [LARGE SCALE GENOMIC DNA]</scope>
    <source>
        <strain evidence="13 14">MC09</strain>
    </source>
</reference>
<evidence type="ECO:0000313" key="14">
    <source>
        <dbReference type="Proteomes" id="UP000008888"/>
    </source>
</evidence>
<keyword evidence="6 11" id="KW-0808">Transferase</keyword>
<dbReference type="InterPro" id="IPR023853">
    <property type="entry name" value="PGA_PgaC/IcaA"/>
</dbReference>
<accession>G0A376</accession>
<dbReference type="PANTHER" id="PTHR43630:SF1">
    <property type="entry name" value="POLY-BETA-1,6-N-ACETYL-D-GLUCOSAMINE SYNTHASE"/>
    <property type="match status" value="1"/>
</dbReference>
<dbReference type="STRING" id="857087.Metme_0564"/>
<dbReference type="Proteomes" id="UP000008888">
    <property type="component" value="Chromosome"/>
</dbReference>
<dbReference type="NCBIfam" id="TIGR03937">
    <property type="entry name" value="PgaC_IcaA"/>
    <property type="match status" value="1"/>
</dbReference>
<dbReference type="GO" id="GO:0043708">
    <property type="term" value="P:cell adhesion involved in biofilm formation"/>
    <property type="evidence" value="ECO:0007669"/>
    <property type="project" value="InterPro"/>
</dbReference>
<evidence type="ECO:0000256" key="3">
    <source>
        <dbReference type="ARBA" id="ARBA00017381"/>
    </source>
</evidence>
<name>G0A376_METMM</name>
<dbReference type="CDD" id="cd06423">
    <property type="entry name" value="CESA_like"/>
    <property type="match status" value="1"/>
</dbReference>
<dbReference type="GO" id="GO:0008375">
    <property type="term" value="F:acetylglucosaminyltransferase activity"/>
    <property type="evidence" value="ECO:0007669"/>
    <property type="project" value="UniProtKB-UniRule"/>
</dbReference>
<dbReference type="SUPFAM" id="SSF53448">
    <property type="entry name" value="Nucleotide-diphospho-sugar transferases"/>
    <property type="match status" value="1"/>
</dbReference>
<keyword evidence="9 11" id="KW-0472">Membrane</keyword>
<evidence type="ECO:0000256" key="9">
    <source>
        <dbReference type="ARBA" id="ARBA00023136"/>
    </source>
</evidence>
<reference evidence="14" key="3">
    <citation type="submission" date="2011-05" db="EMBL/GenBank/DDBJ databases">
        <title>Complete sequence of Methylomonas methanica MC09.</title>
        <authorList>
            <consortium name="US DOE Joint Genome Institute"/>
            <person name="Lucas S."/>
            <person name="Han J."/>
            <person name="Lapidus A."/>
            <person name="Cheng J.-F."/>
            <person name="Goodwin L."/>
            <person name="Pitluck S."/>
            <person name="Peters L."/>
            <person name="Mikhailova N."/>
            <person name="Teshima H."/>
            <person name="Han C."/>
            <person name="Tapia R."/>
            <person name="Land M."/>
            <person name="Hauser L."/>
            <person name="Kyrpides N."/>
            <person name="Ivanova N."/>
            <person name="Pagani I."/>
            <person name="Stein L."/>
            <person name="Woyke T."/>
        </authorList>
    </citation>
    <scope>NUCLEOTIDE SEQUENCE [LARGE SCALE GENOMIC DNA]</scope>
    <source>
        <strain evidence="14">MC09</strain>
    </source>
</reference>
<feature type="transmembrane region" description="Helical" evidence="11">
    <location>
        <begin position="405"/>
        <end position="428"/>
    </location>
</feature>
<keyword evidence="7 11" id="KW-0812">Transmembrane</keyword>
<organism evidence="13 14">
    <name type="scientific">Methylomonas methanica (strain DSM 25384 / MC09)</name>
    <dbReference type="NCBI Taxonomy" id="857087"/>
    <lineage>
        <taxon>Bacteria</taxon>
        <taxon>Pseudomonadati</taxon>
        <taxon>Pseudomonadota</taxon>
        <taxon>Gammaproteobacteria</taxon>
        <taxon>Methylococcales</taxon>
        <taxon>Methylococcaceae</taxon>
        <taxon>Methylomonas</taxon>
    </lineage>
</organism>
<evidence type="ECO:0000256" key="8">
    <source>
        <dbReference type="ARBA" id="ARBA00022989"/>
    </source>
</evidence>
<evidence type="ECO:0000256" key="2">
    <source>
        <dbReference type="ARBA" id="ARBA00006739"/>
    </source>
</evidence>
<evidence type="ECO:0000256" key="6">
    <source>
        <dbReference type="ARBA" id="ARBA00022679"/>
    </source>
</evidence>
<evidence type="ECO:0000256" key="10">
    <source>
        <dbReference type="NCBIfam" id="TIGR03937"/>
    </source>
</evidence>
<dbReference type="AlphaFoldDB" id="G0A376"/>
<dbReference type="GO" id="GO:0005886">
    <property type="term" value="C:plasma membrane"/>
    <property type="evidence" value="ECO:0007669"/>
    <property type="project" value="UniProtKB-SubCell"/>
</dbReference>
<feature type="transmembrane region" description="Helical" evidence="11">
    <location>
        <begin position="45"/>
        <end position="65"/>
    </location>
</feature>
<dbReference type="EC" id="2.4.1.-" evidence="11"/>
<reference key="2">
    <citation type="submission" date="2011-05" db="EMBL/GenBank/DDBJ databases">
        <title>Complete genome sequence of the aerobic marine methanotroph Methylomonas methanica MC09.</title>
        <authorList>
            <person name="Boden R."/>
            <person name="Cunliffe M."/>
            <person name="Scanlan J."/>
            <person name="Moussard H."/>
            <person name="Kits K.D."/>
            <person name="Klotz M."/>
            <person name="Jetten M."/>
            <person name="Vuilleumier S."/>
            <person name="Han J."/>
            <person name="Peters L."/>
            <person name="Mikhailova N."/>
            <person name="Teshima H."/>
            <person name="Tapia R."/>
            <person name="Kyrpides N."/>
            <person name="Ivanova N."/>
            <person name="Pagani I."/>
            <person name="Cheng J.-F."/>
            <person name="Goodwin L."/>
            <person name="Han C."/>
            <person name="Hauser L."/>
            <person name="Land M."/>
            <person name="Lapidus A."/>
            <person name="Lucas S."/>
            <person name="Pitluck S."/>
            <person name="Woyke T."/>
            <person name="Stein L.Y."/>
            <person name="Murrell C."/>
        </authorList>
    </citation>
    <scope>NUCLEOTIDE SEQUENCE</scope>
    <source>
        <strain>MC09</strain>
    </source>
</reference>
<evidence type="ECO:0000256" key="5">
    <source>
        <dbReference type="ARBA" id="ARBA00022676"/>
    </source>
</evidence>
<evidence type="ECO:0000256" key="1">
    <source>
        <dbReference type="ARBA" id="ARBA00004651"/>
    </source>
</evidence>
<dbReference type="RefSeq" id="WP_013817279.1">
    <property type="nucleotide sequence ID" value="NC_015572.1"/>
</dbReference>
<dbReference type="KEGG" id="mmt:Metme_0564"/>
<evidence type="ECO:0000256" key="7">
    <source>
        <dbReference type="ARBA" id="ARBA00022692"/>
    </source>
</evidence>
<keyword evidence="14" id="KW-1185">Reference proteome</keyword>
<dbReference type="EMBL" id="CP002738">
    <property type="protein sequence ID" value="AEF99008.1"/>
    <property type="molecule type" value="Genomic_DNA"/>
</dbReference>
<sequence length="449" mass="52091">MPEFTQQLMDELTRVLALTNHAATIAWHATVDFAREWMSVLLEFAFYYPLFMAYLWMIGACIYYFHWERNSRFDPENPPELSSYPPVSILVPCHNEGRDVEETMEYLLQQQYPDFEIIAINDGSQDDTREILLALAQKHPQLRVINLEQNQGKAVALNTGALFSANEYLICIDGDALLAANATTWIMQHFLSGPRVAAVTGNPRIRTRSTLLGKIQVGEFSAIIGLIKRAQRVYGRVFTVSGVVAGFRKSALQRVGYWSNDMVTDDIDISWKLQLDHWDIRFEPNALCWILMPETLRGLWRQRLRWAQGGAEVLLRYSKRLGLWRSRRMWGIYIEYLTSVFWSYTMIMILLLWTLGWFFDLPKELNIPTLIPSWGGVLLGATCLLQFAVSLVIDSRYEKDITKTYYWMIWYPLIYWLINVLTTAAGLIKAIFKERNTRAIWTSPDRGIR</sequence>
<keyword evidence="8 11" id="KW-1133">Transmembrane helix</keyword>
<keyword evidence="5 11" id="KW-0328">Glycosyltransferase</keyword>
<dbReference type="HOGENOM" id="CLU_023978_0_1_6"/>
<feature type="transmembrane region" description="Helical" evidence="11">
    <location>
        <begin position="371"/>
        <end position="393"/>
    </location>
</feature>
<proteinExistence type="inferred from homology"/>
<comment type="similarity">
    <text evidence="2 11">Belongs to the glycosyltransferase 2 family.</text>
</comment>
<comment type="subcellular location">
    <subcellularLocation>
        <location evidence="1 11">Cell membrane</location>
        <topology evidence="1 11">Multi-pass membrane protein</topology>
    </subcellularLocation>
</comment>